<keyword evidence="2" id="KW-1185">Reference proteome</keyword>
<gene>
    <name evidence="1" type="ORF">BOX15_Mlig017865g3</name>
</gene>
<name>A0A267G4K5_9PLAT</name>
<dbReference type="PANTHER" id="PTHR46060:SF1">
    <property type="entry name" value="MARINER MOS1 TRANSPOSASE-LIKE PROTEIN"/>
    <property type="match status" value="1"/>
</dbReference>
<sequence>MVASFITISSHLVLVPLKDHRTVPAAWYTSHCLPQIISAWCQRQPNTGTQGLQLHQDNTSTHTAWLTFAFLEQNGVKLLSHPPYSPDLAPCSFFLFLTVKQQIRGQQFETPDAALQAYMHAMDTMPSSTFSHPFEQWFHQMEKCVAAGGSYFENI</sequence>
<organism evidence="1 2">
    <name type="scientific">Macrostomum lignano</name>
    <dbReference type="NCBI Taxonomy" id="282301"/>
    <lineage>
        <taxon>Eukaryota</taxon>
        <taxon>Metazoa</taxon>
        <taxon>Spiralia</taxon>
        <taxon>Lophotrochozoa</taxon>
        <taxon>Platyhelminthes</taxon>
        <taxon>Rhabditophora</taxon>
        <taxon>Macrostomorpha</taxon>
        <taxon>Macrostomida</taxon>
        <taxon>Macrostomidae</taxon>
        <taxon>Macrostomum</taxon>
    </lineage>
</organism>
<dbReference type="Proteomes" id="UP000215902">
    <property type="component" value="Unassembled WGS sequence"/>
</dbReference>
<dbReference type="Gene3D" id="3.30.420.10">
    <property type="entry name" value="Ribonuclease H-like superfamily/Ribonuclease H"/>
    <property type="match status" value="1"/>
</dbReference>
<evidence type="ECO:0008006" key="3">
    <source>
        <dbReference type="Google" id="ProtNLM"/>
    </source>
</evidence>
<dbReference type="EMBL" id="NIVC01000557">
    <property type="protein sequence ID" value="PAA80943.1"/>
    <property type="molecule type" value="Genomic_DNA"/>
</dbReference>
<dbReference type="STRING" id="282301.A0A267G4K5"/>
<evidence type="ECO:0000313" key="1">
    <source>
        <dbReference type="EMBL" id="PAA80943.1"/>
    </source>
</evidence>
<dbReference type="InterPro" id="IPR052709">
    <property type="entry name" value="Transposase-MT_Hybrid"/>
</dbReference>
<dbReference type="AlphaFoldDB" id="A0A267G4K5"/>
<comment type="caution">
    <text evidence="1">The sequence shown here is derived from an EMBL/GenBank/DDBJ whole genome shotgun (WGS) entry which is preliminary data.</text>
</comment>
<dbReference type="InterPro" id="IPR036397">
    <property type="entry name" value="RNaseH_sf"/>
</dbReference>
<evidence type="ECO:0000313" key="2">
    <source>
        <dbReference type="Proteomes" id="UP000215902"/>
    </source>
</evidence>
<proteinExistence type="predicted"/>
<accession>A0A267G4K5</accession>
<protein>
    <recommendedName>
        <fullName evidence="3">DDE_3 domain-containing protein</fullName>
    </recommendedName>
</protein>
<dbReference type="OrthoDB" id="10017160at2759"/>
<dbReference type="GO" id="GO:0003676">
    <property type="term" value="F:nucleic acid binding"/>
    <property type="evidence" value="ECO:0007669"/>
    <property type="project" value="InterPro"/>
</dbReference>
<reference evidence="1 2" key="1">
    <citation type="submission" date="2017-06" db="EMBL/GenBank/DDBJ databases">
        <title>A platform for efficient transgenesis in Macrostomum lignano, a flatworm model organism for stem cell research.</title>
        <authorList>
            <person name="Berezikov E."/>
        </authorList>
    </citation>
    <scope>NUCLEOTIDE SEQUENCE [LARGE SCALE GENOMIC DNA]</scope>
    <source>
        <strain evidence="1">DV1</strain>
        <tissue evidence="1">Whole organism</tissue>
    </source>
</reference>
<dbReference type="PANTHER" id="PTHR46060">
    <property type="entry name" value="MARINER MOS1 TRANSPOSASE-LIKE PROTEIN"/>
    <property type="match status" value="1"/>
</dbReference>